<accession>A0A4P1RKV8</accession>
<dbReference type="Pfam" id="PF13520">
    <property type="entry name" value="AA_permease_2"/>
    <property type="match status" value="1"/>
</dbReference>
<dbReference type="Gene3D" id="1.20.1740.10">
    <property type="entry name" value="Amino acid/polyamine transporter I"/>
    <property type="match status" value="1"/>
</dbReference>
<dbReference type="PANTHER" id="PTHR43243">
    <property type="entry name" value="INNER MEMBRANE TRANSPORTER YGJI-RELATED"/>
    <property type="match status" value="1"/>
</dbReference>
<feature type="transmembrane region" description="Helical" evidence="6">
    <location>
        <begin position="397"/>
        <end position="421"/>
    </location>
</feature>
<keyword evidence="3 6" id="KW-0812">Transmembrane</keyword>
<dbReference type="GO" id="GO:0005886">
    <property type="term" value="C:plasma membrane"/>
    <property type="evidence" value="ECO:0007669"/>
    <property type="project" value="TreeGrafter"/>
</dbReference>
<sequence>METHNSSFSTPRAYLRALSHTPSRFARRAISVSTSYEEMSRVRARSGSDMRKTLRWYDLVGFGIGGMVGAGVFVTTGRASRQYAGPAVVLSYAIAGLCALLSAFCYTEFAVDMPVAGGAFSYLRVTFGEFAAFLTGANLIMEYVMSNAAVARSFTAYFGTVIGVSSAKWRLTVPHLPNGFNQIDIVAVAVVLLVTFVICYSTRESSVLNMILTALHLIFIVFIIVIGFTRGSWKNFTEPSNLENASGFFPYGASGVFNEEVKNPVKDIPIGVSGSVIIVTVLYCLMAASMSKLLPYDMIDIEAPFSAAFSGKSEGWGWVSQVIGVGASFGILTSLLVSMLGQARYMCVIGRSNVVPTWFARCLGNVCCKRDGLVVVVIGFVGKTEGADLVIFGDSRLYAVILLDDYPLGLAGIFTAALALFTDLDVLLNLVSIGTLFVFYMVANAVIYRRYVAIGTTKQWPTLSFLCSFSFTSIMFTFIWKFVPNERVKAGLLSACAVIAIAILQLFHCMVPQARKPEFWGVPLMPWIPSISIFLNVFLLGSLDGPSYVCLLYCQIGLDQQDEYGSGLEHDERSNLKDSTKLGLDRLNQGGLDKKVGQTSQSRPNCPNKCLPMNFNDIRDELCLRQFDEQILINLIQRKLWLVYDALADSVQSHLVLFVWLLVYYF</sequence>
<feature type="transmembrane region" description="Helical" evidence="6">
    <location>
        <begin position="519"/>
        <end position="539"/>
    </location>
</feature>
<feature type="transmembrane region" description="Helical" evidence="6">
    <location>
        <begin position="268"/>
        <end position="288"/>
    </location>
</feature>
<comment type="subcellular location">
    <subcellularLocation>
        <location evidence="1">Membrane</location>
        <topology evidence="1">Multi-pass membrane protein</topology>
    </subcellularLocation>
</comment>
<dbReference type="Pfam" id="PF13906">
    <property type="entry name" value="AA_permease_C"/>
    <property type="match status" value="1"/>
</dbReference>
<dbReference type="InterPro" id="IPR029485">
    <property type="entry name" value="CAT_C"/>
</dbReference>
<dbReference type="EMBL" id="CM007364">
    <property type="protein sequence ID" value="OIW12956.1"/>
    <property type="molecule type" value="Genomic_DNA"/>
</dbReference>
<dbReference type="GO" id="GO:0015171">
    <property type="term" value="F:amino acid transmembrane transporter activity"/>
    <property type="evidence" value="ECO:0007669"/>
    <property type="project" value="TreeGrafter"/>
</dbReference>
<evidence type="ECO:0000256" key="2">
    <source>
        <dbReference type="ARBA" id="ARBA00008572"/>
    </source>
</evidence>
<evidence type="ECO:0000256" key="6">
    <source>
        <dbReference type="SAM" id="Phobius"/>
    </source>
</evidence>
<dbReference type="PANTHER" id="PTHR43243:SF41">
    <property type="entry name" value="CATIONIC AMINO ACID TRANSPORTER 7, CHLOROPLASTIC"/>
    <property type="match status" value="1"/>
</dbReference>
<reference evidence="8 9" key="1">
    <citation type="journal article" date="2017" name="Plant Biotechnol. J.">
        <title>A comprehensive draft genome sequence for lupin (Lupinus angustifolius), an emerging health food: insights into plant-microbe interactions and legume evolution.</title>
        <authorList>
            <person name="Hane J.K."/>
            <person name="Ming Y."/>
            <person name="Kamphuis L.G."/>
            <person name="Nelson M.N."/>
            <person name="Garg G."/>
            <person name="Atkins C.A."/>
            <person name="Bayer P.E."/>
            <person name="Bravo A."/>
            <person name="Bringans S."/>
            <person name="Cannon S."/>
            <person name="Edwards D."/>
            <person name="Foley R."/>
            <person name="Gao L.L."/>
            <person name="Harrison M.J."/>
            <person name="Huang W."/>
            <person name="Hurgobin B."/>
            <person name="Li S."/>
            <person name="Liu C.W."/>
            <person name="McGrath A."/>
            <person name="Morahan G."/>
            <person name="Murray J."/>
            <person name="Weller J."/>
            <person name="Jian J."/>
            <person name="Singh K.B."/>
        </authorList>
    </citation>
    <scope>NUCLEOTIDE SEQUENCE [LARGE SCALE GENOMIC DNA]</scope>
    <source>
        <strain evidence="9">cv. Tanjil</strain>
        <tissue evidence="8">Whole plant</tissue>
    </source>
</reference>
<evidence type="ECO:0000256" key="5">
    <source>
        <dbReference type="ARBA" id="ARBA00023136"/>
    </source>
</evidence>
<name>A0A4P1RKV8_LUPAN</name>
<feature type="transmembrane region" description="Helical" evidence="6">
    <location>
        <begin position="460"/>
        <end position="482"/>
    </location>
</feature>
<feature type="transmembrane region" description="Helical" evidence="6">
    <location>
        <begin position="207"/>
        <end position="228"/>
    </location>
</feature>
<keyword evidence="4 6" id="KW-1133">Transmembrane helix</keyword>
<dbReference type="Proteomes" id="UP000188354">
    <property type="component" value="Chromosome LG04"/>
</dbReference>
<dbReference type="AlphaFoldDB" id="A0A4P1RKV8"/>
<proteinExistence type="inferred from homology"/>
<evidence type="ECO:0000313" key="9">
    <source>
        <dbReference type="Proteomes" id="UP000188354"/>
    </source>
</evidence>
<comment type="similarity">
    <text evidence="2">Belongs to the amino acid-polyamine-organocation (APC) superfamily. Cationic amino acid transporter (CAT) (TC 2.A.3.3) family.</text>
</comment>
<evidence type="ECO:0000256" key="3">
    <source>
        <dbReference type="ARBA" id="ARBA00022692"/>
    </source>
</evidence>
<protein>
    <recommendedName>
        <fullName evidence="7">Cationic amino acid transporter C-terminal domain-containing protein</fullName>
    </recommendedName>
</protein>
<feature type="transmembrane region" description="Helical" evidence="6">
    <location>
        <begin position="56"/>
        <end position="75"/>
    </location>
</feature>
<dbReference type="InterPro" id="IPR002293">
    <property type="entry name" value="AA/rel_permease1"/>
</dbReference>
<evidence type="ECO:0000256" key="4">
    <source>
        <dbReference type="ARBA" id="ARBA00022989"/>
    </source>
</evidence>
<organism evidence="8 9">
    <name type="scientific">Lupinus angustifolius</name>
    <name type="common">Narrow-leaved blue lupine</name>
    <dbReference type="NCBI Taxonomy" id="3871"/>
    <lineage>
        <taxon>Eukaryota</taxon>
        <taxon>Viridiplantae</taxon>
        <taxon>Streptophyta</taxon>
        <taxon>Embryophyta</taxon>
        <taxon>Tracheophyta</taxon>
        <taxon>Spermatophyta</taxon>
        <taxon>Magnoliopsida</taxon>
        <taxon>eudicotyledons</taxon>
        <taxon>Gunneridae</taxon>
        <taxon>Pentapetalae</taxon>
        <taxon>rosids</taxon>
        <taxon>fabids</taxon>
        <taxon>Fabales</taxon>
        <taxon>Fabaceae</taxon>
        <taxon>Papilionoideae</taxon>
        <taxon>50 kb inversion clade</taxon>
        <taxon>genistoids sensu lato</taxon>
        <taxon>core genistoids</taxon>
        <taxon>Genisteae</taxon>
        <taxon>Lupinus</taxon>
    </lineage>
</organism>
<feature type="domain" description="Cationic amino acid transporter C-terminal" evidence="7">
    <location>
        <begin position="520"/>
        <end position="549"/>
    </location>
</feature>
<gene>
    <name evidence="8" type="ORF">TanjilG_15405</name>
</gene>
<feature type="transmembrane region" description="Helical" evidence="6">
    <location>
        <begin position="427"/>
        <end position="448"/>
    </location>
</feature>
<evidence type="ECO:0000313" key="8">
    <source>
        <dbReference type="EMBL" id="OIW12956.1"/>
    </source>
</evidence>
<evidence type="ECO:0000259" key="7">
    <source>
        <dbReference type="Pfam" id="PF13906"/>
    </source>
</evidence>
<keyword evidence="5 6" id="KW-0472">Membrane</keyword>
<feature type="transmembrane region" description="Helical" evidence="6">
    <location>
        <begin position="488"/>
        <end position="507"/>
    </location>
</feature>
<feature type="transmembrane region" description="Helical" evidence="6">
    <location>
        <begin position="87"/>
        <end position="109"/>
    </location>
</feature>
<dbReference type="Gramene" id="OIW12956">
    <property type="protein sequence ID" value="OIW12956"/>
    <property type="gene ID" value="TanjilG_15405"/>
</dbReference>
<feature type="transmembrane region" description="Helical" evidence="6">
    <location>
        <begin position="121"/>
        <end position="141"/>
    </location>
</feature>
<feature type="transmembrane region" description="Helical" evidence="6">
    <location>
        <begin position="183"/>
        <end position="200"/>
    </location>
</feature>
<feature type="transmembrane region" description="Helical" evidence="6">
    <location>
        <begin position="153"/>
        <end position="171"/>
    </location>
</feature>
<evidence type="ECO:0000256" key="1">
    <source>
        <dbReference type="ARBA" id="ARBA00004141"/>
    </source>
</evidence>
<keyword evidence="9" id="KW-1185">Reference proteome</keyword>